<name>A0A1B6NY08_9ZZZZ</name>
<feature type="region of interest" description="Disordered" evidence="1">
    <location>
        <begin position="1"/>
        <end position="55"/>
    </location>
</feature>
<protein>
    <submittedName>
        <fullName evidence="2">Uncharacterized protein</fullName>
    </submittedName>
</protein>
<reference evidence="2" key="1">
    <citation type="submission" date="2013-11" db="EMBL/GenBank/DDBJ databases">
        <title>Microbial diversity, functional groups and degradation webs in Northern and Southern Mediterranean and Red Sea marine crude oil polluted sites.</title>
        <authorList>
            <person name="Daffonchio D."/>
            <person name="Mapelli F."/>
            <person name="Ferrer M."/>
            <person name="Richter M."/>
            <person name="Cherif A."/>
            <person name="Malkawi H.I."/>
            <person name="Yakimov M.M."/>
            <person name="Abdel-Fattah Y.R."/>
            <person name="Blaghen M."/>
            <person name="Golyshin P.N."/>
            <person name="Kalogerakis N."/>
            <person name="Boon N."/>
            <person name="Magagnini M."/>
            <person name="Fava F."/>
        </authorList>
    </citation>
    <scope>NUCLEOTIDE SEQUENCE</scope>
</reference>
<gene>
    <name evidence="2" type="ORF">MGSAQ_000223</name>
</gene>
<dbReference type="AlphaFoldDB" id="A0A1B6NY08"/>
<evidence type="ECO:0000313" key="2">
    <source>
        <dbReference type="EMBL" id="KTF08281.1"/>
    </source>
</evidence>
<comment type="caution">
    <text evidence="2">The sequence shown here is derived from an EMBL/GenBank/DDBJ whole genome shotgun (WGS) entry which is preliminary data.</text>
</comment>
<dbReference type="EMBL" id="AYSL01000048">
    <property type="protein sequence ID" value="KTF08281.1"/>
    <property type="molecule type" value="Genomic_DNA"/>
</dbReference>
<evidence type="ECO:0000256" key="1">
    <source>
        <dbReference type="SAM" id="MobiDB-lite"/>
    </source>
</evidence>
<feature type="compositionally biased region" description="Basic residues" evidence="1">
    <location>
        <begin position="7"/>
        <end position="26"/>
    </location>
</feature>
<feature type="compositionally biased region" description="Basic and acidic residues" evidence="1">
    <location>
        <begin position="39"/>
        <end position="55"/>
    </location>
</feature>
<proteinExistence type="predicted"/>
<organism evidence="2">
    <name type="scientific">marine sediment metagenome</name>
    <dbReference type="NCBI Taxonomy" id="412755"/>
    <lineage>
        <taxon>unclassified sequences</taxon>
        <taxon>metagenomes</taxon>
        <taxon>ecological metagenomes</taxon>
    </lineage>
</organism>
<sequence length="55" mass="6785">MELRPSPARRHSPLLRRSQPRRRHLRRQDLLRHARCASRRAEQGHRQGRLEQEVW</sequence>
<accession>A0A1B6NY08</accession>